<dbReference type="EMBL" id="CP163431">
    <property type="protein sequence ID" value="XDQ03471.1"/>
    <property type="molecule type" value="Genomic_DNA"/>
</dbReference>
<dbReference type="GO" id="GO:0005524">
    <property type="term" value="F:ATP binding"/>
    <property type="evidence" value="ECO:0007669"/>
    <property type="project" value="UniProtKB-UniRule"/>
</dbReference>
<dbReference type="PANTHER" id="PTHR43585">
    <property type="entry name" value="FUMIPYRROLE BIOSYNTHESIS PROTEIN C"/>
    <property type="match status" value="1"/>
</dbReference>
<reference evidence="7" key="1">
    <citation type="submission" date="2024-07" db="EMBL/GenBank/DDBJ databases">
        <authorList>
            <person name="Yu S.T."/>
        </authorList>
    </citation>
    <scope>NUCLEOTIDE SEQUENCE</scope>
    <source>
        <strain evidence="7">R08</strain>
    </source>
</reference>
<evidence type="ECO:0000256" key="3">
    <source>
        <dbReference type="ARBA" id="ARBA00022840"/>
    </source>
</evidence>
<evidence type="ECO:0000256" key="1">
    <source>
        <dbReference type="ARBA" id="ARBA00022598"/>
    </source>
</evidence>
<dbReference type="InterPro" id="IPR011761">
    <property type="entry name" value="ATP-grasp"/>
</dbReference>
<dbReference type="GO" id="GO:0046872">
    <property type="term" value="F:metal ion binding"/>
    <property type="evidence" value="ECO:0007669"/>
    <property type="project" value="InterPro"/>
</dbReference>
<dbReference type="PANTHER" id="PTHR43585:SF2">
    <property type="entry name" value="ATP-GRASP ENZYME FSQD"/>
    <property type="match status" value="1"/>
</dbReference>
<keyword evidence="2 4" id="KW-0547">Nucleotide-binding</keyword>
<accession>A0AB39MEI1</accession>
<dbReference type="PROSITE" id="PS50975">
    <property type="entry name" value="ATP_GRASP"/>
    <property type="match status" value="1"/>
</dbReference>
<feature type="region of interest" description="Disordered" evidence="5">
    <location>
        <begin position="312"/>
        <end position="349"/>
    </location>
</feature>
<sequence>MRCGADRRLLLVRPCHTSVLRAVTAGFRVWSVQDPALCAPHCLAETERLSQGVQLTDTGDPAALAALLGRTARRHGIAQVLHLDDRRRSLAALAAADPAGPASASPQSVRRISDHTAMRRLLNENGRSPVRARVARSVAEVPALVRALGLPLVVKRTDAAGTHHVTRITCPGDLAAWTARRAADAAPGPYLLEEYLAGPAFGVHTLTVDGAHHVLAITAHHQADGSVTELYPAPLGAPARAELRAAARALLDLADYRAGPAYTRLVLTAGGARVVAAEASFAGRGPEPTCTVADADPELSLFRALAGRQDDRRYPSGIASGSLDDSMRDVERHHHHRGEERCAGRRSGS</sequence>
<keyword evidence="3 4" id="KW-0067">ATP-binding</keyword>
<dbReference type="GO" id="GO:0016874">
    <property type="term" value="F:ligase activity"/>
    <property type="evidence" value="ECO:0007669"/>
    <property type="project" value="UniProtKB-KW"/>
</dbReference>
<evidence type="ECO:0000256" key="2">
    <source>
        <dbReference type="ARBA" id="ARBA00022741"/>
    </source>
</evidence>
<dbReference type="InterPro" id="IPR052032">
    <property type="entry name" value="ATP-dep_AA_Ligase"/>
</dbReference>
<evidence type="ECO:0000259" key="6">
    <source>
        <dbReference type="PROSITE" id="PS50975"/>
    </source>
</evidence>
<feature type="domain" description="ATP-grasp" evidence="6">
    <location>
        <begin position="119"/>
        <end position="306"/>
    </location>
</feature>
<dbReference type="Gene3D" id="3.30.470.20">
    <property type="entry name" value="ATP-grasp fold, B domain"/>
    <property type="match status" value="1"/>
</dbReference>
<evidence type="ECO:0000313" key="7">
    <source>
        <dbReference type="EMBL" id="XDQ03471.1"/>
    </source>
</evidence>
<dbReference type="AlphaFoldDB" id="A0AB39MEI1"/>
<feature type="compositionally biased region" description="Basic and acidic residues" evidence="5">
    <location>
        <begin position="325"/>
        <end position="343"/>
    </location>
</feature>
<gene>
    <name evidence="7" type="ORF">AB5J58_26440</name>
</gene>
<proteinExistence type="predicted"/>
<name>A0AB39MEI1_9ACTN</name>
<organism evidence="7">
    <name type="scientific">Streptomyces sp. R08</name>
    <dbReference type="NCBI Taxonomy" id="3238624"/>
    <lineage>
        <taxon>Bacteria</taxon>
        <taxon>Bacillati</taxon>
        <taxon>Actinomycetota</taxon>
        <taxon>Actinomycetes</taxon>
        <taxon>Kitasatosporales</taxon>
        <taxon>Streptomycetaceae</taxon>
        <taxon>Streptomyces</taxon>
    </lineage>
</organism>
<dbReference type="SUPFAM" id="SSF56059">
    <property type="entry name" value="Glutathione synthetase ATP-binding domain-like"/>
    <property type="match status" value="1"/>
</dbReference>
<dbReference type="RefSeq" id="WP_369189356.1">
    <property type="nucleotide sequence ID" value="NZ_CP163431.1"/>
</dbReference>
<evidence type="ECO:0000256" key="5">
    <source>
        <dbReference type="SAM" id="MobiDB-lite"/>
    </source>
</evidence>
<keyword evidence="1" id="KW-0436">Ligase</keyword>
<evidence type="ECO:0000256" key="4">
    <source>
        <dbReference type="PROSITE-ProRule" id="PRU00409"/>
    </source>
</evidence>
<protein>
    <submittedName>
        <fullName evidence="7">Acetyl-CoA carboxylase biotin carboxylase subunit family protein</fullName>
    </submittedName>
</protein>